<comment type="caution">
    <text evidence="6">The sequence shown here is derived from an EMBL/GenBank/DDBJ whole genome shotgun (WGS) entry which is preliminary data.</text>
</comment>
<dbReference type="RefSeq" id="WP_345138194.1">
    <property type="nucleotide sequence ID" value="NZ_BAABAT010000045.1"/>
</dbReference>
<evidence type="ECO:0000256" key="4">
    <source>
        <dbReference type="SAM" id="MobiDB-lite"/>
    </source>
</evidence>
<dbReference type="SUPFAM" id="SSF48008">
    <property type="entry name" value="GntR ligand-binding domain-like"/>
    <property type="match status" value="1"/>
</dbReference>
<keyword evidence="2" id="KW-0238">DNA-binding</keyword>
<evidence type="ECO:0000313" key="7">
    <source>
        <dbReference type="Proteomes" id="UP001500620"/>
    </source>
</evidence>
<accession>A0ABP8DQ99</accession>
<proteinExistence type="predicted"/>
<dbReference type="InterPro" id="IPR008920">
    <property type="entry name" value="TF_FadR/GntR_C"/>
</dbReference>
<evidence type="ECO:0000259" key="5">
    <source>
        <dbReference type="Pfam" id="PF07729"/>
    </source>
</evidence>
<feature type="domain" description="GntR C-terminal" evidence="5">
    <location>
        <begin position="17"/>
        <end position="60"/>
    </location>
</feature>
<keyword evidence="1" id="KW-0805">Transcription regulation</keyword>
<dbReference type="EMBL" id="BAABAT010000045">
    <property type="protein sequence ID" value="GAA4261281.1"/>
    <property type="molecule type" value="Genomic_DNA"/>
</dbReference>
<evidence type="ECO:0000256" key="3">
    <source>
        <dbReference type="ARBA" id="ARBA00023163"/>
    </source>
</evidence>
<dbReference type="Gene3D" id="1.20.120.530">
    <property type="entry name" value="GntR ligand-binding domain-like"/>
    <property type="match status" value="1"/>
</dbReference>
<keyword evidence="3" id="KW-0804">Transcription</keyword>
<evidence type="ECO:0000256" key="2">
    <source>
        <dbReference type="ARBA" id="ARBA00023125"/>
    </source>
</evidence>
<dbReference type="Pfam" id="PF07729">
    <property type="entry name" value="FCD"/>
    <property type="match status" value="1"/>
</dbReference>
<feature type="region of interest" description="Disordered" evidence="4">
    <location>
        <begin position="1"/>
        <end position="34"/>
    </location>
</feature>
<dbReference type="Proteomes" id="UP001500620">
    <property type="component" value="Unassembled WGS sequence"/>
</dbReference>
<protein>
    <recommendedName>
        <fullName evidence="5">GntR C-terminal domain-containing protein</fullName>
    </recommendedName>
</protein>
<evidence type="ECO:0000256" key="1">
    <source>
        <dbReference type="ARBA" id="ARBA00023015"/>
    </source>
</evidence>
<name>A0ABP8DQ99_9ACTN</name>
<evidence type="ECO:0000313" key="6">
    <source>
        <dbReference type="EMBL" id="GAA4261281.1"/>
    </source>
</evidence>
<dbReference type="InterPro" id="IPR011711">
    <property type="entry name" value="GntR_C"/>
</dbReference>
<keyword evidence="7" id="KW-1185">Reference proteome</keyword>
<organism evidence="6 7">
    <name type="scientific">Dactylosporangium darangshiense</name>
    <dbReference type="NCBI Taxonomy" id="579108"/>
    <lineage>
        <taxon>Bacteria</taxon>
        <taxon>Bacillati</taxon>
        <taxon>Actinomycetota</taxon>
        <taxon>Actinomycetes</taxon>
        <taxon>Micromonosporales</taxon>
        <taxon>Micromonosporaceae</taxon>
        <taxon>Dactylosporangium</taxon>
    </lineage>
</organism>
<gene>
    <name evidence="6" type="ORF">GCM10022255_093290</name>
</gene>
<reference evidence="7" key="1">
    <citation type="journal article" date="2019" name="Int. J. Syst. Evol. Microbiol.">
        <title>The Global Catalogue of Microorganisms (GCM) 10K type strain sequencing project: providing services to taxonomists for standard genome sequencing and annotation.</title>
        <authorList>
            <consortium name="The Broad Institute Genomics Platform"/>
            <consortium name="The Broad Institute Genome Sequencing Center for Infectious Disease"/>
            <person name="Wu L."/>
            <person name="Ma J."/>
        </authorList>
    </citation>
    <scope>NUCLEOTIDE SEQUENCE [LARGE SCALE GENOMIC DNA]</scope>
    <source>
        <strain evidence="7">JCM 17441</strain>
    </source>
</reference>
<sequence length="77" mass="8903">MTSTDNTTVGGIRRPRRRRAVPDGAPDDRQTIQDDHRRVFDAVHDRDPARARSELQGHVHRARDLRIAALAREDRRI</sequence>